<dbReference type="Pfam" id="PF03853">
    <property type="entry name" value="YjeF_N"/>
    <property type="match status" value="1"/>
</dbReference>
<dbReference type="SUPFAM" id="SSF53613">
    <property type="entry name" value="Ribokinase-like"/>
    <property type="match status" value="1"/>
</dbReference>
<comment type="similarity">
    <text evidence="18">Belongs to the NnrE/AIBP family.</text>
</comment>
<feature type="binding site" evidence="18">
    <location>
        <begin position="131"/>
        <end position="137"/>
    </location>
    <ligand>
        <name>(6S)-NADPHX</name>
        <dbReference type="ChEBI" id="CHEBI:64076"/>
    </ligand>
</feature>
<dbReference type="Gene3D" id="3.40.1190.20">
    <property type="match status" value="1"/>
</dbReference>
<dbReference type="EC" id="5.1.99.6" evidence="19"/>
<evidence type="ECO:0000256" key="1">
    <source>
        <dbReference type="ARBA" id="ARBA00000013"/>
    </source>
</evidence>
<keyword evidence="8 17" id="KW-0521">NADP</keyword>
<dbReference type="PIRSF" id="PIRSF017184">
    <property type="entry name" value="Nnr"/>
    <property type="match status" value="1"/>
</dbReference>
<dbReference type="Pfam" id="PF01256">
    <property type="entry name" value="Carb_kinase"/>
    <property type="match status" value="1"/>
</dbReference>
<comment type="similarity">
    <text evidence="3 19">In the N-terminal section; belongs to the NnrE/AIBP family.</text>
</comment>
<evidence type="ECO:0000256" key="19">
    <source>
        <dbReference type="PIRNR" id="PIRNR017184"/>
    </source>
</evidence>
<dbReference type="RefSeq" id="WP_091363090.1">
    <property type="nucleotide sequence ID" value="NZ_FMXA01000004.1"/>
</dbReference>
<feature type="binding site" evidence="18">
    <location>
        <begin position="58"/>
        <end position="62"/>
    </location>
    <ligand>
        <name>(6S)-NADPHX</name>
        <dbReference type="ChEBI" id="CHEBI:64076"/>
    </ligand>
</feature>
<accession>A0A1G5V1C7</accession>
<comment type="catalytic activity">
    <reaction evidence="1 18 19">
        <text>(6R)-NADHX = (6S)-NADHX</text>
        <dbReference type="Rhea" id="RHEA:32215"/>
        <dbReference type="ChEBI" id="CHEBI:64074"/>
        <dbReference type="ChEBI" id="CHEBI:64075"/>
        <dbReference type="EC" id="5.1.99.6"/>
    </reaction>
</comment>
<keyword evidence="7 17" id="KW-0067">ATP-binding</keyword>
<evidence type="ECO:0000256" key="4">
    <source>
        <dbReference type="ARBA" id="ARBA00009524"/>
    </source>
</evidence>
<dbReference type="HAMAP" id="MF_01966">
    <property type="entry name" value="NADHX_epimerase"/>
    <property type="match status" value="1"/>
</dbReference>
<evidence type="ECO:0000256" key="2">
    <source>
        <dbReference type="ARBA" id="ARBA00000909"/>
    </source>
</evidence>
<feature type="domain" description="YjeF N-terminal" evidence="21">
    <location>
        <begin position="9"/>
        <end position="217"/>
    </location>
</feature>
<proteinExistence type="inferred from homology"/>
<dbReference type="PANTHER" id="PTHR12592:SF0">
    <property type="entry name" value="ATP-DEPENDENT (S)-NAD(P)H-HYDRATE DEHYDRATASE"/>
    <property type="match status" value="1"/>
</dbReference>
<evidence type="ECO:0000256" key="5">
    <source>
        <dbReference type="ARBA" id="ARBA00022723"/>
    </source>
</evidence>
<sequence length="509" mass="53212">MKLLNRDEARKLDTLAMNTYGLPEAVLMENAGASVVALTEGDVSWKDARVVILCGSGNNGGDGFVTARYASLAEADVVVFLMGDESHMSDASRMYYQVCEKMVIPVRKIKKAEEAQPFLDDADIIVDALIGTGLRQGVSGEKADLIDRANASRAVRIAVDIPSGLICDSGQAEGAVIHADYTVTMGTLKRAHILYPGNEYCGSVKVSPIGIPGGAADEFPAEWVTAADVKPLIPVRTRISHKGSNGYLGIIAGSQGMAGAGLLAAQGALYAGAGKISLFTPQSPAEELTGLLPEIMVRPASTYGEFRGEDVEDVLSGTDACDVLAIGPGLGRKQETQDFVCQVLEESEGPIIVDADALYAVAAKKFPLRSCGGQLILTPHVGEFARLTGKSATEIEQHRIDMAASYARENQVILVLKGAPTVTAAPDGRIAVNSTGNPGMASGGMGDTLTGIIAALCGQGLDVWESAVLGVYLHGLAGDIQAERHTVGFTASDVARTVPTARERLLGAD</sequence>
<dbReference type="GO" id="GO:0052856">
    <property type="term" value="F:NAD(P)HX epimerase activity"/>
    <property type="evidence" value="ECO:0007669"/>
    <property type="project" value="UniProtKB-UniRule"/>
</dbReference>
<dbReference type="EMBL" id="FMXA01000004">
    <property type="protein sequence ID" value="SDA39660.1"/>
    <property type="molecule type" value="Genomic_DNA"/>
</dbReference>
<keyword evidence="13" id="KW-0511">Multifunctional enzyme</keyword>
<evidence type="ECO:0000256" key="9">
    <source>
        <dbReference type="ARBA" id="ARBA00022958"/>
    </source>
</evidence>
<feature type="domain" description="YjeF C-terminal" evidence="20">
    <location>
        <begin position="225"/>
        <end position="505"/>
    </location>
</feature>
<dbReference type="InterPro" id="IPR004443">
    <property type="entry name" value="YjeF_N_dom"/>
</dbReference>
<gene>
    <name evidence="17" type="primary">nnrD</name>
    <name evidence="18" type="synonym">nnrE</name>
    <name evidence="22" type="ORF">SAMN02910343_00296</name>
</gene>
<dbReference type="InterPro" id="IPR030677">
    <property type="entry name" value="Nnr"/>
</dbReference>
<name>A0A1G5V1C7_9FIRM</name>
<feature type="binding site" evidence="17">
    <location>
        <position position="380"/>
    </location>
    <ligand>
        <name>(6S)-NADPHX</name>
        <dbReference type="ChEBI" id="CHEBI:64076"/>
    </ligand>
</feature>
<keyword evidence="11 18" id="KW-0413">Isomerase</keyword>
<evidence type="ECO:0000256" key="18">
    <source>
        <dbReference type="HAMAP-Rule" id="MF_01966"/>
    </source>
</evidence>
<evidence type="ECO:0000256" key="15">
    <source>
        <dbReference type="ARBA" id="ARBA00048238"/>
    </source>
</evidence>
<evidence type="ECO:0000259" key="20">
    <source>
        <dbReference type="PROSITE" id="PS51383"/>
    </source>
</evidence>
<dbReference type="PROSITE" id="PS01050">
    <property type="entry name" value="YJEF_C_2"/>
    <property type="match status" value="1"/>
</dbReference>
<comment type="caution">
    <text evidence="18">Lacks conserved residue(s) required for the propagation of feature annotation.</text>
</comment>
<evidence type="ECO:0000313" key="23">
    <source>
        <dbReference type="Proteomes" id="UP000199689"/>
    </source>
</evidence>
<comment type="similarity">
    <text evidence="17">Belongs to the NnrD/CARKD family.</text>
</comment>
<dbReference type="GO" id="GO:0005524">
    <property type="term" value="F:ATP binding"/>
    <property type="evidence" value="ECO:0007669"/>
    <property type="project" value="UniProtKB-UniRule"/>
</dbReference>
<evidence type="ECO:0000256" key="6">
    <source>
        <dbReference type="ARBA" id="ARBA00022741"/>
    </source>
</evidence>
<feature type="binding site" evidence="18">
    <location>
        <position position="160"/>
    </location>
    <ligand>
        <name>(6S)-NADPHX</name>
        <dbReference type="ChEBI" id="CHEBI:64076"/>
    </ligand>
</feature>
<comment type="catalytic activity">
    <reaction evidence="16 17 19">
        <text>(6S)-NADPHX + ADP = AMP + phosphate + NADPH + H(+)</text>
        <dbReference type="Rhea" id="RHEA:32235"/>
        <dbReference type="ChEBI" id="CHEBI:15378"/>
        <dbReference type="ChEBI" id="CHEBI:43474"/>
        <dbReference type="ChEBI" id="CHEBI:57783"/>
        <dbReference type="ChEBI" id="CHEBI:64076"/>
        <dbReference type="ChEBI" id="CHEBI:456215"/>
        <dbReference type="ChEBI" id="CHEBI:456216"/>
        <dbReference type="EC" id="4.2.1.136"/>
    </reaction>
</comment>
<evidence type="ECO:0000256" key="3">
    <source>
        <dbReference type="ARBA" id="ARBA00006001"/>
    </source>
</evidence>
<reference evidence="22 23" key="1">
    <citation type="submission" date="2016-10" db="EMBL/GenBank/DDBJ databases">
        <authorList>
            <person name="de Groot N.N."/>
        </authorList>
    </citation>
    <scope>NUCLEOTIDE SEQUENCE [LARGE SCALE GENOMIC DNA]</scope>
    <source>
        <strain evidence="22 23">DSM 15230</strain>
    </source>
</reference>
<dbReference type="InterPro" id="IPR000631">
    <property type="entry name" value="CARKD"/>
</dbReference>
<dbReference type="NCBIfam" id="TIGR00197">
    <property type="entry name" value="yjeF_nterm"/>
    <property type="match status" value="1"/>
</dbReference>
<dbReference type="SUPFAM" id="SSF64153">
    <property type="entry name" value="YjeF N-terminal domain-like"/>
    <property type="match status" value="1"/>
</dbReference>
<evidence type="ECO:0000256" key="7">
    <source>
        <dbReference type="ARBA" id="ARBA00022840"/>
    </source>
</evidence>
<dbReference type="GO" id="GO:0046872">
    <property type="term" value="F:metal ion binding"/>
    <property type="evidence" value="ECO:0007669"/>
    <property type="project" value="UniProtKB-UniRule"/>
</dbReference>
<feature type="binding site" evidence="17">
    <location>
        <position position="329"/>
    </location>
    <ligand>
        <name>(6S)-NADPHX</name>
        <dbReference type="ChEBI" id="CHEBI:64076"/>
    </ligand>
</feature>
<dbReference type="NCBIfam" id="TIGR00196">
    <property type="entry name" value="yjeF_cterm"/>
    <property type="match status" value="1"/>
</dbReference>
<feature type="binding site" evidence="17">
    <location>
        <position position="260"/>
    </location>
    <ligand>
        <name>(6S)-NADPHX</name>
        <dbReference type="ChEBI" id="CHEBI:64076"/>
    </ligand>
</feature>
<dbReference type="AlphaFoldDB" id="A0A1G5V1C7"/>
<feature type="binding site" evidence="18">
    <location>
        <position position="127"/>
    </location>
    <ligand>
        <name>K(+)</name>
        <dbReference type="ChEBI" id="CHEBI:29103"/>
    </ligand>
</feature>
<feature type="binding site" evidence="17">
    <location>
        <position position="447"/>
    </location>
    <ligand>
        <name>(6S)-NADPHX</name>
        <dbReference type="ChEBI" id="CHEBI:64076"/>
    </ligand>
</feature>
<dbReference type="STRING" id="209880.SAMN02910343_00296"/>
<comment type="catalytic activity">
    <reaction evidence="2 18 19">
        <text>(6R)-NADPHX = (6S)-NADPHX</text>
        <dbReference type="Rhea" id="RHEA:32227"/>
        <dbReference type="ChEBI" id="CHEBI:64076"/>
        <dbReference type="ChEBI" id="CHEBI:64077"/>
        <dbReference type="EC" id="5.1.99.6"/>
    </reaction>
</comment>
<organism evidence="22 23">
    <name type="scientific">Allisonella histaminiformans</name>
    <dbReference type="NCBI Taxonomy" id="209880"/>
    <lineage>
        <taxon>Bacteria</taxon>
        <taxon>Bacillati</taxon>
        <taxon>Bacillota</taxon>
        <taxon>Negativicutes</taxon>
        <taxon>Veillonellales</taxon>
        <taxon>Veillonellaceae</taxon>
        <taxon>Allisonella</taxon>
    </lineage>
</organism>
<dbReference type="PROSITE" id="PS51383">
    <property type="entry name" value="YJEF_C_3"/>
    <property type="match status" value="1"/>
</dbReference>
<dbReference type="GO" id="GO:0110051">
    <property type="term" value="P:metabolite repair"/>
    <property type="evidence" value="ECO:0007669"/>
    <property type="project" value="TreeGrafter"/>
</dbReference>
<dbReference type="PROSITE" id="PS51385">
    <property type="entry name" value="YJEF_N"/>
    <property type="match status" value="1"/>
</dbReference>
<dbReference type="OrthoDB" id="9806925at2"/>
<comment type="function">
    <text evidence="18">Catalyzes the epimerization of the S- and R-forms of NAD(P)HX, a damaged form of NAD(P)H that is a result of enzymatic or heat-dependent hydration. This is a prerequisite for the S-specific NAD(P)H-hydrate dehydratase to allow the repair of both epimers of NAD(P)HX.</text>
</comment>
<comment type="function">
    <text evidence="17">Catalyzes the dehydration of the S-form of NAD(P)HX at the expense of ADP, which is converted to AMP. Together with NAD(P)HX epimerase, which catalyzes the epimerization of the S- and R-forms, the enzyme allows the repair of both epimers of NAD(P)HX, a damaged form of NAD(P)H that is a result of enzymatic or heat-dependent hydration.</text>
</comment>
<evidence type="ECO:0000256" key="8">
    <source>
        <dbReference type="ARBA" id="ARBA00022857"/>
    </source>
</evidence>
<keyword evidence="5 18" id="KW-0479">Metal-binding</keyword>
<comment type="subunit">
    <text evidence="17">Homotetramer.</text>
</comment>
<comment type="cofactor">
    <cofactor evidence="18 19">
        <name>K(+)</name>
        <dbReference type="ChEBI" id="CHEBI:29103"/>
    </cofactor>
    <text evidence="18 19">Binds 1 potassium ion per subunit.</text>
</comment>
<evidence type="ECO:0000256" key="10">
    <source>
        <dbReference type="ARBA" id="ARBA00023027"/>
    </source>
</evidence>
<comment type="similarity">
    <text evidence="4 19">In the C-terminal section; belongs to the NnrD/CARKD family.</text>
</comment>
<comment type="cofactor">
    <cofactor evidence="17">
        <name>Mg(2+)</name>
        <dbReference type="ChEBI" id="CHEBI:18420"/>
    </cofactor>
</comment>
<keyword evidence="12 17" id="KW-0456">Lyase</keyword>
<dbReference type="InterPro" id="IPR036652">
    <property type="entry name" value="YjeF_N_dom_sf"/>
</dbReference>
<evidence type="ECO:0000259" key="21">
    <source>
        <dbReference type="PROSITE" id="PS51385"/>
    </source>
</evidence>
<dbReference type="EC" id="4.2.1.136" evidence="19"/>
<keyword evidence="9 18" id="KW-0630">Potassium</keyword>
<feature type="binding site" evidence="18">
    <location>
        <position position="59"/>
    </location>
    <ligand>
        <name>K(+)</name>
        <dbReference type="ChEBI" id="CHEBI:29103"/>
    </ligand>
</feature>
<comment type="catalytic activity">
    <reaction evidence="15 17 19">
        <text>(6S)-NADHX + ADP = AMP + phosphate + NADH + H(+)</text>
        <dbReference type="Rhea" id="RHEA:32223"/>
        <dbReference type="ChEBI" id="CHEBI:15378"/>
        <dbReference type="ChEBI" id="CHEBI:43474"/>
        <dbReference type="ChEBI" id="CHEBI:57945"/>
        <dbReference type="ChEBI" id="CHEBI:64074"/>
        <dbReference type="ChEBI" id="CHEBI:456215"/>
        <dbReference type="ChEBI" id="CHEBI:456216"/>
        <dbReference type="EC" id="4.2.1.136"/>
    </reaction>
</comment>
<evidence type="ECO:0000256" key="13">
    <source>
        <dbReference type="ARBA" id="ARBA00023268"/>
    </source>
</evidence>
<keyword evidence="10 17" id="KW-0520">NAD</keyword>
<dbReference type="PANTHER" id="PTHR12592">
    <property type="entry name" value="ATP-DEPENDENT (S)-NAD(P)H-HYDRATE DEHYDRATASE FAMILY MEMBER"/>
    <property type="match status" value="1"/>
</dbReference>
<feature type="binding site" evidence="17">
    <location>
        <position position="446"/>
    </location>
    <ligand>
        <name>AMP</name>
        <dbReference type="ChEBI" id="CHEBI:456215"/>
    </ligand>
</feature>
<dbReference type="Gene3D" id="3.40.50.10260">
    <property type="entry name" value="YjeF N-terminal domain"/>
    <property type="match status" value="1"/>
</dbReference>
<evidence type="ECO:0000256" key="17">
    <source>
        <dbReference type="HAMAP-Rule" id="MF_01965"/>
    </source>
</evidence>
<evidence type="ECO:0000256" key="16">
    <source>
        <dbReference type="ARBA" id="ARBA00049209"/>
    </source>
</evidence>
<comment type="function">
    <text evidence="14 19">Bifunctional enzyme that catalyzes the epimerization of the S- and R-forms of NAD(P)HX and the dehydration of the S-form of NAD(P)HX at the expense of ADP, which is converted to AMP. This allows the repair of both epimers of NAD(P)HX, a damaged form of NAD(P)H that is a result of enzymatic or heat-dependent hydration.</text>
</comment>
<dbReference type="Proteomes" id="UP000199689">
    <property type="component" value="Unassembled WGS sequence"/>
</dbReference>
<dbReference type="InterPro" id="IPR017953">
    <property type="entry name" value="Carbohydrate_kinase_pred_CS"/>
</dbReference>
<dbReference type="InterPro" id="IPR029056">
    <property type="entry name" value="Ribokinase-like"/>
</dbReference>
<dbReference type="GO" id="GO:0052855">
    <property type="term" value="F:ADP-dependent NAD(P)H-hydrate dehydratase activity"/>
    <property type="evidence" value="ECO:0007669"/>
    <property type="project" value="UniProtKB-UniRule"/>
</dbReference>
<dbReference type="GeneID" id="87755343"/>
<keyword evidence="6 17" id="KW-0547">Nucleotide-binding</keyword>
<feature type="binding site" evidence="17">
    <location>
        <begin position="417"/>
        <end position="421"/>
    </location>
    <ligand>
        <name>AMP</name>
        <dbReference type="ChEBI" id="CHEBI:456215"/>
    </ligand>
</feature>
<evidence type="ECO:0000313" key="22">
    <source>
        <dbReference type="EMBL" id="SDA39660.1"/>
    </source>
</evidence>
<dbReference type="GO" id="GO:0046496">
    <property type="term" value="P:nicotinamide nucleotide metabolic process"/>
    <property type="evidence" value="ECO:0007669"/>
    <property type="project" value="UniProtKB-UniRule"/>
</dbReference>
<feature type="binding site" evidence="18">
    <location>
        <position position="163"/>
    </location>
    <ligand>
        <name>K(+)</name>
        <dbReference type="ChEBI" id="CHEBI:29103"/>
    </ligand>
</feature>
<evidence type="ECO:0000256" key="14">
    <source>
        <dbReference type="ARBA" id="ARBA00025153"/>
    </source>
</evidence>
<evidence type="ECO:0000256" key="12">
    <source>
        <dbReference type="ARBA" id="ARBA00023239"/>
    </source>
</evidence>
<protein>
    <recommendedName>
        <fullName evidence="19">Bifunctional NAD(P)H-hydrate repair enzyme</fullName>
    </recommendedName>
    <alternativeName>
        <fullName evidence="19">Nicotinamide nucleotide repair protein</fullName>
    </alternativeName>
    <domain>
        <recommendedName>
            <fullName evidence="19">ADP-dependent (S)-NAD(P)H-hydrate dehydratase</fullName>
            <ecNumber evidence="19">4.2.1.136</ecNumber>
        </recommendedName>
        <alternativeName>
            <fullName evidence="19">ADP-dependent NAD(P)HX dehydratase</fullName>
        </alternativeName>
    </domain>
    <domain>
        <recommendedName>
            <fullName evidence="19">NAD(P)H-hydrate epimerase</fullName>
            <ecNumber evidence="19">5.1.99.6</ecNumber>
        </recommendedName>
    </domain>
</protein>
<dbReference type="HAMAP" id="MF_01965">
    <property type="entry name" value="NADHX_dehydratase"/>
    <property type="match status" value="1"/>
</dbReference>
<evidence type="ECO:0000256" key="11">
    <source>
        <dbReference type="ARBA" id="ARBA00023235"/>
    </source>
</evidence>
<keyword evidence="23" id="KW-1185">Reference proteome</keyword>
<dbReference type="CDD" id="cd01171">
    <property type="entry name" value="YXKO-related"/>
    <property type="match status" value="1"/>
</dbReference>